<organism evidence="13 14">
    <name type="scientific">Marinobacter excellens HL-55</name>
    <dbReference type="NCBI Taxonomy" id="1305731"/>
    <lineage>
        <taxon>Bacteria</taxon>
        <taxon>Pseudomonadati</taxon>
        <taxon>Pseudomonadota</taxon>
        <taxon>Gammaproteobacteria</taxon>
        <taxon>Pseudomonadales</taxon>
        <taxon>Marinobacteraceae</taxon>
        <taxon>Marinobacter</taxon>
    </lineage>
</organism>
<feature type="domain" description="Mur ligase central" evidence="12">
    <location>
        <begin position="108"/>
        <end position="297"/>
    </location>
</feature>
<dbReference type="GO" id="GO:0051301">
    <property type="term" value="P:cell division"/>
    <property type="evidence" value="ECO:0007669"/>
    <property type="project" value="UniProtKB-KW"/>
</dbReference>
<dbReference type="PATRIC" id="fig|1305731.5.peg.759"/>
<keyword evidence="3 9" id="KW-0547">Nucleotide-binding</keyword>
<keyword evidence="8 9" id="KW-0961">Cell wall biogenesis/degradation</keyword>
<dbReference type="InterPro" id="IPR036615">
    <property type="entry name" value="Mur_ligase_C_dom_sf"/>
</dbReference>
<keyword evidence="1 9" id="KW-0436">Ligase</keyword>
<dbReference type="InterPro" id="IPR050061">
    <property type="entry name" value="MurCDEF_pg_biosynth"/>
</dbReference>
<dbReference type="SUPFAM" id="SSF53244">
    <property type="entry name" value="MurD-like peptide ligases, peptide-binding domain"/>
    <property type="match status" value="1"/>
</dbReference>
<dbReference type="EMBL" id="LJZQ01000017">
    <property type="protein sequence ID" value="KPQ28244.1"/>
    <property type="molecule type" value="Genomic_DNA"/>
</dbReference>
<dbReference type="STRING" id="1305731.GCA_000934705_02174"/>
<evidence type="ECO:0000259" key="12">
    <source>
        <dbReference type="Pfam" id="PF08245"/>
    </source>
</evidence>
<evidence type="ECO:0000256" key="1">
    <source>
        <dbReference type="ARBA" id="ARBA00022598"/>
    </source>
</evidence>
<dbReference type="InterPro" id="IPR000713">
    <property type="entry name" value="Mur_ligase_N"/>
</dbReference>
<keyword evidence="4 9" id="KW-0067">ATP-binding</keyword>
<dbReference type="PANTHER" id="PTHR43445:SF5">
    <property type="entry name" value="UDP-N-ACETYLMURAMATE--L-ALANYL-GAMMA-D-GLUTAMYL-MESO-2,6-DIAMINOHEPTANDIOATE LIGASE"/>
    <property type="match status" value="1"/>
</dbReference>
<dbReference type="SUPFAM" id="SSF51984">
    <property type="entry name" value="MurCD N-terminal domain"/>
    <property type="match status" value="1"/>
</dbReference>
<comment type="pathway">
    <text evidence="9">Cell wall biogenesis; peptidoglycan recycling.</text>
</comment>
<dbReference type="Gene3D" id="3.40.50.720">
    <property type="entry name" value="NAD(P)-binding Rossmann-like Domain"/>
    <property type="match status" value="1"/>
</dbReference>
<dbReference type="PANTHER" id="PTHR43445">
    <property type="entry name" value="UDP-N-ACETYLMURAMATE--L-ALANINE LIGASE-RELATED"/>
    <property type="match status" value="1"/>
</dbReference>
<feature type="binding site" evidence="9">
    <location>
        <begin position="110"/>
        <end position="116"/>
    </location>
    <ligand>
        <name>ATP</name>
        <dbReference type="ChEBI" id="CHEBI:30616"/>
    </ligand>
</feature>
<dbReference type="SUPFAM" id="SSF53623">
    <property type="entry name" value="MurD-like peptide ligases, catalytic domain"/>
    <property type="match status" value="1"/>
</dbReference>
<dbReference type="GO" id="GO:0009252">
    <property type="term" value="P:peptidoglycan biosynthetic process"/>
    <property type="evidence" value="ECO:0007669"/>
    <property type="project" value="UniProtKB-UniRule"/>
</dbReference>
<dbReference type="InterPro" id="IPR004101">
    <property type="entry name" value="Mur_ligase_C"/>
</dbReference>
<comment type="function">
    <text evidence="9">Reutilizes the intact tripeptide L-alanyl-gamma-D-glutamyl-meso-diaminopimelate by linking it to UDP-N-acetylmuramate.</text>
</comment>
<dbReference type="OrthoDB" id="9804126at2"/>
<evidence type="ECO:0000256" key="2">
    <source>
        <dbReference type="ARBA" id="ARBA00022618"/>
    </source>
</evidence>
<evidence type="ECO:0000256" key="6">
    <source>
        <dbReference type="ARBA" id="ARBA00022984"/>
    </source>
</evidence>
<dbReference type="Pfam" id="PF01225">
    <property type="entry name" value="Mur_ligase"/>
    <property type="match status" value="1"/>
</dbReference>
<dbReference type="EC" id="6.3.2.45" evidence="9"/>
<dbReference type="GO" id="GO:0106418">
    <property type="term" value="F:UDP-N-acetylmuramate-L-alanyl-gamma-D-glutamyl-meso-2,6-diaminoheptanedioate ligase activity"/>
    <property type="evidence" value="ECO:0007669"/>
    <property type="project" value="UniProtKB-EC"/>
</dbReference>
<keyword evidence="7 9" id="KW-0131">Cell cycle</keyword>
<evidence type="ECO:0000256" key="4">
    <source>
        <dbReference type="ARBA" id="ARBA00022840"/>
    </source>
</evidence>
<dbReference type="HAMAP" id="MF_02020">
    <property type="entry name" value="Mpl"/>
    <property type="match status" value="1"/>
</dbReference>
<dbReference type="GO" id="GO:0009254">
    <property type="term" value="P:peptidoglycan turnover"/>
    <property type="evidence" value="ECO:0007669"/>
    <property type="project" value="UniProtKB-UniRule"/>
</dbReference>
<dbReference type="InterPro" id="IPR036565">
    <property type="entry name" value="Mur-like_cat_sf"/>
</dbReference>
<dbReference type="Proteomes" id="UP000050416">
    <property type="component" value="Unassembled WGS sequence"/>
</dbReference>
<dbReference type="InterPro" id="IPR005757">
    <property type="entry name" value="Mpl"/>
</dbReference>
<comment type="caution">
    <text evidence="13">The sequence shown here is derived from an EMBL/GenBank/DDBJ whole genome shotgun (WGS) entry which is preliminary data.</text>
</comment>
<evidence type="ECO:0000259" key="10">
    <source>
        <dbReference type="Pfam" id="PF01225"/>
    </source>
</evidence>
<evidence type="ECO:0000256" key="7">
    <source>
        <dbReference type="ARBA" id="ARBA00023306"/>
    </source>
</evidence>
<dbReference type="Gene3D" id="3.90.190.20">
    <property type="entry name" value="Mur ligase, C-terminal domain"/>
    <property type="match status" value="1"/>
</dbReference>
<protein>
    <recommendedName>
        <fullName evidence="9">UDP-N-acetylmuramate--L-alanyl-gamma-D-glutamyl-meso-2,6-diaminoheptandioate ligase</fullName>
        <ecNumber evidence="9">6.3.2.45</ecNumber>
    </recommendedName>
    <alternativeName>
        <fullName evidence="9">Murein peptide ligase</fullName>
    </alternativeName>
    <alternativeName>
        <fullName evidence="9">UDP-N-acetylmuramate:L-alanyl-gamma-D-glutamyl-meso-diaminopimelate ligase</fullName>
    </alternativeName>
</protein>
<dbReference type="Gene3D" id="3.40.1190.10">
    <property type="entry name" value="Mur-like, catalytic domain"/>
    <property type="match status" value="1"/>
</dbReference>
<evidence type="ECO:0000313" key="13">
    <source>
        <dbReference type="EMBL" id="KPQ28244.1"/>
    </source>
</evidence>
<dbReference type="GO" id="GO:0005524">
    <property type="term" value="F:ATP binding"/>
    <property type="evidence" value="ECO:0007669"/>
    <property type="project" value="UniProtKB-UniRule"/>
</dbReference>
<comment type="catalytic activity">
    <reaction evidence="9">
        <text>UDP-N-acetyl-alpha-D-muramate + L-alanyl-gamma-D-glutamyl-meso-2,6-diaminopimelate + ATP = UDP-N-acetyl-alpha-D-muramoyl-L-alanyl-gamma-D-glutamyl-meso-2,6-diaminopimelate + ADP + phosphate + H(+)</text>
        <dbReference type="Rhea" id="RHEA:29563"/>
        <dbReference type="ChEBI" id="CHEBI:15378"/>
        <dbReference type="ChEBI" id="CHEBI:30616"/>
        <dbReference type="ChEBI" id="CHEBI:43474"/>
        <dbReference type="ChEBI" id="CHEBI:61401"/>
        <dbReference type="ChEBI" id="CHEBI:70757"/>
        <dbReference type="ChEBI" id="CHEBI:83905"/>
        <dbReference type="ChEBI" id="CHEBI:456216"/>
        <dbReference type="EC" id="6.3.2.45"/>
    </reaction>
</comment>
<evidence type="ECO:0000256" key="9">
    <source>
        <dbReference type="HAMAP-Rule" id="MF_02020"/>
    </source>
</evidence>
<proteinExistence type="inferred from homology"/>
<evidence type="ECO:0000256" key="3">
    <source>
        <dbReference type="ARBA" id="ARBA00022741"/>
    </source>
</evidence>
<keyword evidence="5 9" id="KW-0133">Cell shape</keyword>
<evidence type="ECO:0000259" key="11">
    <source>
        <dbReference type="Pfam" id="PF02875"/>
    </source>
</evidence>
<keyword evidence="9" id="KW-0460">Magnesium</keyword>
<dbReference type="NCBIfam" id="TIGR01081">
    <property type="entry name" value="mpl"/>
    <property type="match status" value="1"/>
</dbReference>
<feature type="domain" description="Mur ligase C-terminal" evidence="11">
    <location>
        <begin position="319"/>
        <end position="446"/>
    </location>
</feature>
<dbReference type="Pfam" id="PF08245">
    <property type="entry name" value="Mur_ligase_M"/>
    <property type="match status" value="1"/>
</dbReference>
<dbReference type="Pfam" id="PF02875">
    <property type="entry name" value="Mur_ligase_C"/>
    <property type="match status" value="1"/>
</dbReference>
<dbReference type="InterPro" id="IPR013221">
    <property type="entry name" value="Mur_ligase_cen"/>
</dbReference>
<dbReference type="UniPathway" id="UPA00544"/>
<feature type="domain" description="Mur ligase N-terminal catalytic" evidence="10">
    <location>
        <begin position="2"/>
        <end position="98"/>
    </location>
</feature>
<evidence type="ECO:0000256" key="5">
    <source>
        <dbReference type="ARBA" id="ARBA00022960"/>
    </source>
</evidence>
<accession>A0A0P7Z825</accession>
<dbReference type="GO" id="GO:0071555">
    <property type="term" value="P:cell wall organization"/>
    <property type="evidence" value="ECO:0007669"/>
    <property type="project" value="UniProtKB-KW"/>
</dbReference>
<evidence type="ECO:0000256" key="8">
    <source>
        <dbReference type="ARBA" id="ARBA00023316"/>
    </source>
</evidence>
<dbReference type="AlphaFoldDB" id="A0A0P7Z825"/>
<name>A0A0P7Z825_9GAMM</name>
<keyword evidence="6 9" id="KW-0573">Peptidoglycan synthesis</keyword>
<sequence length="464" mass="51405">MHIHILGICGTFMGSLAVIARELGHTVTGSDQGVYPPMSTQLQAQGIALMEGYRPENLEPKPDLVLIGNAMSRGNPEVETVLNRRIDYMSGPEWLAREVLRHRWVMAVAGTHGKTTTTAMLLWILDQAGFDAGYLVGGVPQDFPVSARLGSSDFFVIEADEYDSAFFDKRSKFIHYRPNTLILNNLEYDHADIFENVEAIERQFHHLVRTVPSQGLIIRPALDNHLDNALEMGRWSPVQDTAIGSEVPRTSDWRAELLSEDGSRFMVIHHEQPVAMLNWNLTGMHNVRNALSAIAAARHVGVTPDHAVAALCRFSGVKRRMELVGEVGGVRVYDDFAHHPTAIALTLEGLRNRVGDEPILAIIEPRSNTMKQGVHQQTLIPSAAAADQVLWGNLSEMSWLPELVDGWLAEHGELEHHVVEDSVEALIDRALGQLPETCHIVVMSNGGFGGIHRKLVAELEKRRG</sequence>
<dbReference type="GO" id="GO:0008360">
    <property type="term" value="P:regulation of cell shape"/>
    <property type="evidence" value="ECO:0007669"/>
    <property type="project" value="UniProtKB-KW"/>
</dbReference>
<evidence type="ECO:0000313" key="14">
    <source>
        <dbReference type="Proteomes" id="UP000050416"/>
    </source>
</evidence>
<comment type="cofactor">
    <cofactor evidence="9">
        <name>Mg(2+)</name>
        <dbReference type="ChEBI" id="CHEBI:18420"/>
    </cofactor>
</comment>
<keyword evidence="2 9" id="KW-0132">Cell division</keyword>
<comment type="similarity">
    <text evidence="9">Belongs to the MurCDEF family. Mpl subfamily.</text>
</comment>
<reference evidence="13 14" key="1">
    <citation type="submission" date="2015-09" db="EMBL/GenBank/DDBJ databases">
        <title>Identification and resolution of microdiversity through metagenomic sequencing of parallel consortia.</title>
        <authorList>
            <person name="Nelson W.C."/>
            <person name="Romine M.F."/>
            <person name="Lindemann S.R."/>
        </authorList>
    </citation>
    <scope>NUCLEOTIDE SEQUENCE [LARGE SCALE GENOMIC DNA]</scope>
    <source>
        <strain evidence="13">HL-55</strain>
    </source>
</reference>
<gene>
    <name evidence="9 13" type="primary">mpl</name>
    <name evidence="13" type="ORF">HLUCCX14_11485</name>
</gene>